<feature type="coiled-coil region" evidence="1">
    <location>
        <begin position="29"/>
        <end position="56"/>
    </location>
</feature>
<accession>A0A7Y3TA85</accession>
<protein>
    <submittedName>
        <fullName evidence="2">Uncharacterized protein</fullName>
    </submittedName>
</protein>
<evidence type="ECO:0000313" key="3">
    <source>
        <dbReference type="Proteomes" id="UP000526233"/>
    </source>
</evidence>
<keyword evidence="1" id="KW-0175">Coiled coil</keyword>
<evidence type="ECO:0000313" key="2">
    <source>
        <dbReference type="EMBL" id="NNV23872.1"/>
    </source>
</evidence>
<gene>
    <name evidence="2" type="ORF">EHE22_26280</name>
</gene>
<reference evidence="2 3" key="1">
    <citation type="submission" date="2018-11" db="EMBL/GenBank/DDBJ databases">
        <title>Genome sequencing and analysis.</title>
        <authorList>
            <person name="Huang Y.-T."/>
        </authorList>
    </citation>
    <scope>NUCLEOTIDE SEQUENCE [LARGE SCALE GENOMIC DNA]</scope>
    <source>
        <strain evidence="2 3">SHIN</strain>
        <plasmid evidence="2">p1</plasmid>
    </source>
</reference>
<name>A0A7Y3TA85_9HYPH</name>
<proteinExistence type="predicted"/>
<dbReference type="Proteomes" id="UP000526233">
    <property type="component" value="Unassembled WGS sequence"/>
</dbReference>
<organism evidence="2 3">
    <name type="scientific">Brucella pseudogrignonensis</name>
    <dbReference type="NCBI Taxonomy" id="419475"/>
    <lineage>
        <taxon>Bacteria</taxon>
        <taxon>Pseudomonadati</taxon>
        <taxon>Pseudomonadota</taxon>
        <taxon>Alphaproteobacteria</taxon>
        <taxon>Hyphomicrobiales</taxon>
        <taxon>Brucellaceae</taxon>
        <taxon>Brucella/Ochrobactrum group</taxon>
        <taxon>Brucella</taxon>
    </lineage>
</organism>
<comment type="caution">
    <text evidence="2">The sequence shown here is derived from an EMBL/GenBank/DDBJ whole genome shotgun (WGS) entry which is preliminary data.</text>
</comment>
<evidence type="ECO:0000256" key="1">
    <source>
        <dbReference type="SAM" id="Coils"/>
    </source>
</evidence>
<dbReference type="AlphaFoldDB" id="A0A7Y3TA85"/>
<geneLocation type="plasmid" evidence="2">
    <name>p1</name>
</geneLocation>
<sequence length="76" mass="8607">MGELAIECGLFDVPTAELKAFQELAKRFRDSADSDLGRLRNRLRNLKGKFAMLKNLTALRMRMRKSSWAGLPLKPG</sequence>
<dbReference type="EMBL" id="PKQI01000006">
    <property type="protein sequence ID" value="NNV23872.1"/>
    <property type="molecule type" value="Genomic_DNA"/>
</dbReference>
<keyword evidence="2" id="KW-0614">Plasmid</keyword>